<dbReference type="Proteomes" id="UP000001514">
    <property type="component" value="Unassembled WGS sequence"/>
</dbReference>
<dbReference type="SMART" id="SM00369">
    <property type="entry name" value="LRR_TYP"/>
    <property type="match status" value="6"/>
</dbReference>
<accession>D8TC82</accession>
<dbReference type="InterPro" id="IPR017441">
    <property type="entry name" value="Protein_kinase_ATP_BS"/>
</dbReference>
<dbReference type="PROSITE" id="PS50011">
    <property type="entry name" value="PROTEIN_KINASE_DOM"/>
    <property type="match status" value="1"/>
</dbReference>
<dbReference type="InterPro" id="IPR051716">
    <property type="entry name" value="Plant_RL_S/T_kinase"/>
</dbReference>
<evidence type="ECO:0000256" key="7">
    <source>
        <dbReference type="ARBA" id="ARBA00022614"/>
    </source>
</evidence>
<keyword evidence="11" id="KW-0677">Repeat</keyword>
<reference evidence="25 26" key="1">
    <citation type="journal article" date="2011" name="Science">
        <title>The Selaginella genome identifies genetic changes associated with the evolution of vascular plants.</title>
        <authorList>
            <person name="Banks J.A."/>
            <person name="Nishiyama T."/>
            <person name="Hasebe M."/>
            <person name="Bowman J.L."/>
            <person name="Gribskov M."/>
            <person name="dePamphilis C."/>
            <person name="Albert V.A."/>
            <person name="Aono N."/>
            <person name="Aoyama T."/>
            <person name="Ambrose B.A."/>
            <person name="Ashton N.W."/>
            <person name="Axtell M.J."/>
            <person name="Barker E."/>
            <person name="Barker M.S."/>
            <person name="Bennetzen J.L."/>
            <person name="Bonawitz N.D."/>
            <person name="Chapple C."/>
            <person name="Cheng C."/>
            <person name="Correa L.G."/>
            <person name="Dacre M."/>
            <person name="DeBarry J."/>
            <person name="Dreyer I."/>
            <person name="Elias M."/>
            <person name="Engstrom E.M."/>
            <person name="Estelle M."/>
            <person name="Feng L."/>
            <person name="Finet C."/>
            <person name="Floyd S.K."/>
            <person name="Frommer W.B."/>
            <person name="Fujita T."/>
            <person name="Gramzow L."/>
            <person name="Gutensohn M."/>
            <person name="Harholt J."/>
            <person name="Hattori M."/>
            <person name="Heyl A."/>
            <person name="Hirai T."/>
            <person name="Hiwatashi Y."/>
            <person name="Ishikawa M."/>
            <person name="Iwata M."/>
            <person name="Karol K.G."/>
            <person name="Koehler B."/>
            <person name="Kolukisaoglu U."/>
            <person name="Kubo M."/>
            <person name="Kurata T."/>
            <person name="Lalonde S."/>
            <person name="Li K."/>
            <person name="Li Y."/>
            <person name="Litt A."/>
            <person name="Lyons E."/>
            <person name="Manning G."/>
            <person name="Maruyama T."/>
            <person name="Michael T.P."/>
            <person name="Mikami K."/>
            <person name="Miyazaki S."/>
            <person name="Morinaga S."/>
            <person name="Murata T."/>
            <person name="Mueller-Roeber B."/>
            <person name="Nelson D.R."/>
            <person name="Obara M."/>
            <person name="Oguri Y."/>
            <person name="Olmstead R.G."/>
            <person name="Onodera N."/>
            <person name="Petersen B.L."/>
            <person name="Pils B."/>
            <person name="Prigge M."/>
            <person name="Rensing S.A."/>
            <person name="Riano-Pachon D.M."/>
            <person name="Roberts A.W."/>
            <person name="Sato Y."/>
            <person name="Scheller H.V."/>
            <person name="Schulz B."/>
            <person name="Schulz C."/>
            <person name="Shakirov E.V."/>
            <person name="Shibagaki N."/>
            <person name="Shinohara N."/>
            <person name="Shippen D.E."/>
            <person name="Soerensen I."/>
            <person name="Sotooka R."/>
            <person name="Sugimoto N."/>
            <person name="Sugita M."/>
            <person name="Sumikawa N."/>
            <person name="Tanurdzic M."/>
            <person name="Theissen G."/>
            <person name="Ulvskov P."/>
            <person name="Wakazuki S."/>
            <person name="Weng J.K."/>
            <person name="Willats W.W."/>
            <person name="Wipf D."/>
            <person name="Wolf P.G."/>
            <person name="Yang L."/>
            <person name="Zimmer A.D."/>
            <person name="Zhu Q."/>
            <person name="Mitros T."/>
            <person name="Hellsten U."/>
            <person name="Loque D."/>
            <person name="Otillar R."/>
            <person name="Salamov A."/>
            <person name="Schmutz J."/>
            <person name="Shapiro H."/>
            <person name="Lindquist E."/>
            <person name="Lucas S."/>
            <person name="Rokhsar D."/>
            <person name="Grigoriev I.V."/>
        </authorList>
    </citation>
    <scope>NUCLEOTIDE SEQUENCE [LARGE SCALE GENOMIC DNA]</scope>
</reference>
<keyword evidence="9 23" id="KW-0812">Transmembrane</keyword>
<keyword evidence="16 23" id="KW-0472">Membrane</keyword>
<dbReference type="FunFam" id="3.80.10.10:FF:000095">
    <property type="entry name" value="LRR receptor-like serine/threonine-protein kinase GSO1"/>
    <property type="match status" value="1"/>
</dbReference>
<keyword evidence="13" id="KW-0418">Kinase</keyword>
<dbReference type="EMBL" id="GL377715">
    <property type="protein sequence ID" value="EFJ05714.1"/>
    <property type="molecule type" value="Genomic_DNA"/>
</dbReference>
<evidence type="ECO:0000256" key="16">
    <source>
        <dbReference type="ARBA" id="ARBA00023136"/>
    </source>
</evidence>
<dbReference type="FunFam" id="1.10.510.10:FF:000309">
    <property type="entry name" value="Leucine-rich repeat receptor-like protein kinase"/>
    <property type="match status" value="1"/>
</dbReference>
<dbReference type="Pfam" id="PF07714">
    <property type="entry name" value="PK_Tyr_Ser-Thr"/>
    <property type="match status" value="1"/>
</dbReference>
<keyword evidence="18" id="KW-0325">Glycoprotein</keyword>
<keyword evidence="15 23" id="KW-1133">Transmembrane helix</keyword>
<keyword evidence="10" id="KW-0732">Signal</keyword>
<evidence type="ECO:0000256" key="6">
    <source>
        <dbReference type="ARBA" id="ARBA00022527"/>
    </source>
</evidence>
<dbReference type="Pfam" id="PF13855">
    <property type="entry name" value="LRR_8"/>
    <property type="match status" value="2"/>
</dbReference>
<dbReference type="EC" id="2.7.11.1" evidence="4"/>
<dbReference type="OMA" id="WASISTH"/>
<dbReference type="InterPro" id="IPR001245">
    <property type="entry name" value="Ser-Thr/Tyr_kinase_cat_dom"/>
</dbReference>
<evidence type="ECO:0000313" key="25">
    <source>
        <dbReference type="EMBL" id="EFJ05714.1"/>
    </source>
</evidence>
<dbReference type="InterPro" id="IPR032675">
    <property type="entry name" value="LRR_dom_sf"/>
</dbReference>
<evidence type="ECO:0000256" key="11">
    <source>
        <dbReference type="ARBA" id="ARBA00022737"/>
    </source>
</evidence>
<dbReference type="SUPFAM" id="SSF56112">
    <property type="entry name" value="Protein kinase-like (PK-like)"/>
    <property type="match status" value="1"/>
</dbReference>
<feature type="non-terminal residue" evidence="25">
    <location>
        <position position="1"/>
    </location>
</feature>
<evidence type="ECO:0000256" key="20">
    <source>
        <dbReference type="ARBA" id="ARBA00048679"/>
    </source>
</evidence>
<dbReference type="FunCoup" id="D8TC82">
    <property type="interactions" value="1782"/>
</dbReference>
<dbReference type="Gene3D" id="1.10.510.10">
    <property type="entry name" value="Transferase(Phosphotransferase) domain 1"/>
    <property type="match status" value="1"/>
</dbReference>
<evidence type="ECO:0000256" key="2">
    <source>
        <dbReference type="ARBA" id="ARBA00004236"/>
    </source>
</evidence>
<keyword evidence="17" id="KW-0675">Receptor</keyword>
<keyword evidence="5" id="KW-1003">Cell membrane</keyword>
<dbReference type="Gene3D" id="3.30.200.20">
    <property type="entry name" value="Phosphorylase Kinase, domain 1"/>
    <property type="match status" value="1"/>
</dbReference>
<dbReference type="SMART" id="SM00220">
    <property type="entry name" value="S_TKc"/>
    <property type="match status" value="1"/>
</dbReference>
<dbReference type="InterPro" id="IPR008271">
    <property type="entry name" value="Ser/Thr_kinase_AS"/>
</dbReference>
<evidence type="ECO:0000256" key="8">
    <source>
        <dbReference type="ARBA" id="ARBA00022679"/>
    </source>
</evidence>
<keyword evidence="26" id="KW-1185">Reference proteome</keyword>
<dbReference type="OrthoDB" id="676979at2759"/>
<feature type="transmembrane region" description="Helical" evidence="23">
    <location>
        <begin position="624"/>
        <end position="647"/>
    </location>
</feature>
<evidence type="ECO:0000256" key="12">
    <source>
        <dbReference type="ARBA" id="ARBA00022741"/>
    </source>
</evidence>
<keyword evidence="7" id="KW-0433">Leucine-rich repeat</keyword>
<comment type="similarity">
    <text evidence="3">Belongs to the RLP family.</text>
</comment>
<dbReference type="eggNOG" id="ENOG502QT4D">
    <property type="taxonomic scope" value="Eukaryota"/>
</dbReference>
<dbReference type="HOGENOM" id="CLU_000288_22_1_1"/>
<evidence type="ECO:0000256" key="10">
    <source>
        <dbReference type="ARBA" id="ARBA00022729"/>
    </source>
</evidence>
<keyword evidence="6" id="KW-0723">Serine/threonine-protein kinase</keyword>
<dbReference type="PROSITE" id="PS00107">
    <property type="entry name" value="PROTEIN_KINASE_ATP"/>
    <property type="match status" value="1"/>
</dbReference>
<feature type="non-terminal residue" evidence="25">
    <location>
        <position position="981"/>
    </location>
</feature>
<keyword evidence="14 21" id="KW-0067">ATP-binding</keyword>
<evidence type="ECO:0000256" key="13">
    <source>
        <dbReference type="ARBA" id="ARBA00022777"/>
    </source>
</evidence>
<keyword evidence="12 21" id="KW-0547">Nucleotide-binding</keyword>
<evidence type="ECO:0000256" key="14">
    <source>
        <dbReference type="ARBA" id="ARBA00022840"/>
    </source>
</evidence>
<evidence type="ECO:0000256" key="19">
    <source>
        <dbReference type="ARBA" id="ARBA00047899"/>
    </source>
</evidence>
<dbReference type="Gramene" id="EFJ05714">
    <property type="protein sequence ID" value="EFJ05714"/>
    <property type="gene ID" value="SELMODRAFT_40531"/>
</dbReference>
<evidence type="ECO:0000256" key="1">
    <source>
        <dbReference type="ARBA" id="ARBA00004167"/>
    </source>
</evidence>
<dbReference type="PROSITE" id="PS00108">
    <property type="entry name" value="PROTEIN_KINASE_ST"/>
    <property type="match status" value="1"/>
</dbReference>
<evidence type="ECO:0000256" key="23">
    <source>
        <dbReference type="SAM" id="Phobius"/>
    </source>
</evidence>
<dbReference type="InterPro" id="IPR011009">
    <property type="entry name" value="Kinase-like_dom_sf"/>
</dbReference>
<evidence type="ECO:0000256" key="22">
    <source>
        <dbReference type="SAM" id="MobiDB-lite"/>
    </source>
</evidence>
<dbReference type="KEGG" id="smo:SELMODRAFT_40531"/>
<proteinExistence type="inferred from homology"/>
<dbReference type="SUPFAM" id="SSF52047">
    <property type="entry name" value="RNI-like"/>
    <property type="match status" value="2"/>
</dbReference>
<dbReference type="InterPro" id="IPR003591">
    <property type="entry name" value="Leu-rich_rpt_typical-subtyp"/>
</dbReference>
<evidence type="ECO:0000256" key="4">
    <source>
        <dbReference type="ARBA" id="ARBA00012513"/>
    </source>
</evidence>
<dbReference type="AlphaFoldDB" id="D8TC82"/>
<dbReference type="PANTHER" id="PTHR48053">
    <property type="entry name" value="LEUCINE RICH REPEAT FAMILY PROTEIN, EXPRESSED"/>
    <property type="match status" value="1"/>
</dbReference>
<dbReference type="PRINTS" id="PR00019">
    <property type="entry name" value="LEURICHRPT"/>
</dbReference>
<dbReference type="InterPro" id="IPR000719">
    <property type="entry name" value="Prot_kinase_dom"/>
</dbReference>
<name>D8TC82_SELML</name>
<organism evidence="26">
    <name type="scientific">Selaginella moellendorffii</name>
    <name type="common">Spikemoss</name>
    <dbReference type="NCBI Taxonomy" id="88036"/>
    <lineage>
        <taxon>Eukaryota</taxon>
        <taxon>Viridiplantae</taxon>
        <taxon>Streptophyta</taxon>
        <taxon>Embryophyta</taxon>
        <taxon>Tracheophyta</taxon>
        <taxon>Lycopodiopsida</taxon>
        <taxon>Selaginellales</taxon>
        <taxon>Selaginellaceae</taxon>
        <taxon>Selaginella</taxon>
    </lineage>
</organism>
<dbReference type="CDD" id="cd14066">
    <property type="entry name" value="STKc_IRAK"/>
    <property type="match status" value="1"/>
</dbReference>
<evidence type="ECO:0000256" key="21">
    <source>
        <dbReference type="PROSITE-ProRule" id="PRU10141"/>
    </source>
</evidence>
<feature type="region of interest" description="Disordered" evidence="22">
    <location>
        <begin position="596"/>
        <end position="619"/>
    </location>
</feature>
<sequence length="981" mass="107036">SWSRNSSCCQWRGVRCAASIDQAYREAGIDYRVQEIRLSGLKLRGGNIIDSLARLRGLSHLDLSSNALSGSFPGNVSSLPRLERLDLSANNLSGPILLPPGSFQAASYLNLSSNRFDGSWNFSGGIKLQVLDLSNNALSGQIFESLCEDDGSSQLRVLSFSGNDISGRIPASITKCRGLETFEGEDNRLQGRIPSSLSQLPLLRSIRLSFNSLSGSIPSELSSLANLEELWLNKNSIKGGVFLTTGFTSLRVFSARENRLSGQIAVNCSSTNSSLAYLDLSYNLLNGTIPAAIGECHRLETLALTGNFLEGRIPSQLGSLRNLTTLMLSKNNLVGRIPLESLRECSSLVALVLSKNYFSGTLNMAPSPVGSFRNLQLLAVGNSNLSGTIPLWLTNSTKLQVLDLSWNIFTGKVPLWIGDFYHLFYVDLSNNSFSGALPEELANLKSLRGDEIDTSGIKAVESILFVKHKNNMTRLQYNQVSALPPSIILASNRFHGRIPDGYGALRRLVSLDLGINLLSGVIPASLGNLSNLESMDLSQNSLGGAIPTTLTRLFSLARLNLSFNKLEGPIPLGNQFSTFTASAYAGNPRLCGYPLPDSCGDGSSPQSQQRSTTKNERSKNSSSLAIGIGVSVALGITGIAIGIWIWMVSPKQAVHHRDDEEEGSAAELQDLSEMMKRTVEVFHNRELLRTLVKQQRPLTNADLVKATDNFDQSNIVGCGGFGLVFVASLPDGTKVAIKRLTGDCLQVEREFEAEVQALAMADHPNLVTLQGYSSYGEHRLLIYSYMENGSLDSWLHESAKRLDWSTRLDIARGAARGLAYLHLGCQPHIVHRDIKSSNILLDGRFVAHVADFGLARLMLPTATHVSTEMVGTLGYIPPEYAQSWMASPKGDVYSFGVVLLELLSRRRPVDVCRANGVYDLVAWVREMKGAGRGVEVLDPALRERGNEEEMERMLEVACQCLNPNPARRPGIEEVVTWLEEI</sequence>
<evidence type="ECO:0000256" key="9">
    <source>
        <dbReference type="ARBA" id="ARBA00022692"/>
    </source>
</evidence>
<evidence type="ECO:0000259" key="24">
    <source>
        <dbReference type="PROSITE" id="PS50011"/>
    </source>
</evidence>
<dbReference type="Gene3D" id="3.80.10.10">
    <property type="entry name" value="Ribonuclease Inhibitor"/>
    <property type="match status" value="4"/>
</dbReference>
<dbReference type="PANTHER" id="PTHR48053:SF155">
    <property type="entry name" value="LOW QUALITY PROTEIN: RECEPTOR-LIKE PROTEIN 2"/>
    <property type="match status" value="1"/>
</dbReference>
<dbReference type="InParanoid" id="D8TC82"/>
<evidence type="ECO:0000256" key="17">
    <source>
        <dbReference type="ARBA" id="ARBA00023170"/>
    </source>
</evidence>
<evidence type="ECO:0000313" key="26">
    <source>
        <dbReference type="Proteomes" id="UP000001514"/>
    </source>
</evidence>
<dbReference type="GO" id="GO:0005524">
    <property type="term" value="F:ATP binding"/>
    <property type="evidence" value="ECO:0007669"/>
    <property type="project" value="UniProtKB-UniRule"/>
</dbReference>
<feature type="domain" description="Protein kinase" evidence="24">
    <location>
        <begin position="710"/>
        <end position="981"/>
    </location>
</feature>
<evidence type="ECO:0000256" key="5">
    <source>
        <dbReference type="ARBA" id="ARBA00022475"/>
    </source>
</evidence>
<evidence type="ECO:0000256" key="15">
    <source>
        <dbReference type="ARBA" id="ARBA00022989"/>
    </source>
</evidence>
<keyword evidence="8" id="KW-0808">Transferase</keyword>
<evidence type="ECO:0000256" key="3">
    <source>
        <dbReference type="ARBA" id="ARBA00009592"/>
    </source>
</evidence>
<feature type="binding site" evidence="21">
    <location>
        <position position="738"/>
    </location>
    <ligand>
        <name>ATP</name>
        <dbReference type="ChEBI" id="CHEBI:30616"/>
    </ligand>
</feature>
<protein>
    <recommendedName>
        <fullName evidence="4">non-specific serine/threonine protein kinase</fullName>
        <ecNumber evidence="4">2.7.11.1</ecNumber>
    </recommendedName>
</protein>
<comment type="subcellular location">
    <subcellularLocation>
        <location evidence="2">Cell membrane</location>
    </subcellularLocation>
    <subcellularLocation>
        <location evidence="1">Membrane</location>
        <topology evidence="1">Single-pass membrane protein</topology>
    </subcellularLocation>
</comment>
<evidence type="ECO:0000256" key="18">
    <source>
        <dbReference type="ARBA" id="ARBA00023180"/>
    </source>
</evidence>
<dbReference type="FunFam" id="3.80.10.10:FF:000213">
    <property type="entry name" value="Tyrosine-sulfated glycopeptide receptor 1"/>
    <property type="match status" value="1"/>
</dbReference>
<dbReference type="Pfam" id="PF00560">
    <property type="entry name" value="LRR_1"/>
    <property type="match status" value="6"/>
</dbReference>
<comment type="catalytic activity">
    <reaction evidence="19">
        <text>L-threonyl-[protein] + ATP = O-phospho-L-threonyl-[protein] + ADP + H(+)</text>
        <dbReference type="Rhea" id="RHEA:46608"/>
        <dbReference type="Rhea" id="RHEA-COMP:11060"/>
        <dbReference type="Rhea" id="RHEA-COMP:11605"/>
        <dbReference type="ChEBI" id="CHEBI:15378"/>
        <dbReference type="ChEBI" id="CHEBI:30013"/>
        <dbReference type="ChEBI" id="CHEBI:30616"/>
        <dbReference type="ChEBI" id="CHEBI:61977"/>
        <dbReference type="ChEBI" id="CHEBI:456216"/>
        <dbReference type="EC" id="2.7.11.1"/>
    </reaction>
</comment>
<gene>
    <name evidence="25" type="ORF">SELMODRAFT_40531</name>
</gene>
<feature type="compositionally biased region" description="Polar residues" evidence="22">
    <location>
        <begin position="601"/>
        <end position="612"/>
    </location>
</feature>
<dbReference type="InterPro" id="IPR001611">
    <property type="entry name" value="Leu-rich_rpt"/>
</dbReference>
<dbReference type="GO" id="GO:0005886">
    <property type="term" value="C:plasma membrane"/>
    <property type="evidence" value="ECO:0007669"/>
    <property type="project" value="UniProtKB-SubCell"/>
</dbReference>
<comment type="catalytic activity">
    <reaction evidence="20">
        <text>L-seryl-[protein] + ATP = O-phospho-L-seryl-[protein] + ADP + H(+)</text>
        <dbReference type="Rhea" id="RHEA:17989"/>
        <dbReference type="Rhea" id="RHEA-COMP:9863"/>
        <dbReference type="Rhea" id="RHEA-COMP:11604"/>
        <dbReference type="ChEBI" id="CHEBI:15378"/>
        <dbReference type="ChEBI" id="CHEBI:29999"/>
        <dbReference type="ChEBI" id="CHEBI:30616"/>
        <dbReference type="ChEBI" id="CHEBI:83421"/>
        <dbReference type="ChEBI" id="CHEBI:456216"/>
        <dbReference type="EC" id="2.7.11.1"/>
    </reaction>
</comment>
<dbReference type="GO" id="GO:0004674">
    <property type="term" value="F:protein serine/threonine kinase activity"/>
    <property type="evidence" value="ECO:0007669"/>
    <property type="project" value="UniProtKB-KW"/>
</dbReference>